<evidence type="ECO:0000256" key="2">
    <source>
        <dbReference type="ARBA" id="ARBA00022618"/>
    </source>
</evidence>
<name>A0ABD1YGJ1_9MARC</name>
<feature type="region of interest" description="Disordered" evidence="7">
    <location>
        <begin position="1529"/>
        <end position="1551"/>
    </location>
</feature>
<keyword evidence="10" id="KW-1185">Reference proteome</keyword>
<accession>A0ABD1YGJ1</accession>
<evidence type="ECO:0000256" key="3">
    <source>
        <dbReference type="ARBA" id="ARBA00022776"/>
    </source>
</evidence>
<feature type="region of interest" description="Disordered" evidence="7">
    <location>
        <begin position="130"/>
        <end position="178"/>
    </location>
</feature>
<comment type="caution">
    <text evidence="9">The sequence shown here is derived from an EMBL/GenBank/DDBJ whole genome shotgun (WGS) entry which is preliminary data.</text>
</comment>
<feature type="region of interest" description="Disordered" evidence="7">
    <location>
        <begin position="825"/>
        <end position="847"/>
    </location>
</feature>
<evidence type="ECO:0000256" key="6">
    <source>
        <dbReference type="ARBA" id="ARBA00023306"/>
    </source>
</evidence>
<evidence type="ECO:0000256" key="5">
    <source>
        <dbReference type="ARBA" id="ARBA00023242"/>
    </source>
</evidence>
<feature type="compositionally biased region" description="Polar residues" evidence="7">
    <location>
        <begin position="1492"/>
        <end position="1511"/>
    </location>
</feature>
<keyword evidence="4" id="KW-0226">DNA condensation</keyword>
<feature type="domain" description="Condensin complex subunit 1 C-terminal" evidence="8">
    <location>
        <begin position="1082"/>
        <end position="1251"/>
    </location>
</feature>
<evidence type="ECO:0000256" key="7">
    <source>
        <dbReference type="SAM" id="MobiDB-lite"/>
    </source>
</evidence>
<feature type="region of interest" description="Disordered" evidence="7">
    <location>
        <begin position="232"/>
        <end position="253"/>
    </location>
</feature>
<feature type="compositionally biased region" description="Polar residues" evidence="7">
    <location>
        <begin position="1418"/>
        <end position="1428"/>
    </location>
</feature>
<reference evidence="9 10" key="1">
    <citation type="submission" date="2024-09" db="EMBL/GenBank/DDBJ databases">
        <title>Chromosome-scale assembly of Riccia fluitans.</title>
        <authorList>
            <person name="Paukszto L."/>
            <person name="Sawicki J."/>
            <person name="Karawczyk K."/>
            <person name="Piernik-Szablinska J."/>
            <person name="Szczecinska M."/>
            <person name="Mazdziarz M."/>
        </authorList>
    </citation>
    <scope>NUCLEOTIDE SEQUENCE [LARGE SCALE GENOMIC DNA]</scope>
    <source>
        <strain evidence="9">Rf_01</strain>
        <tissue evidence="9">Aerial parts of the thallus</tissue>
    </source>
</reference>
<dbReference type="Proteomes" id="UP001605036">
    <property type="component" value="Unassembled WGS sequence"/>
</dbReference>
<feature type="region of interest" description="Disordered" evidence="7">
    <location>
        <begin position="1402"/>
        <end position="1511"/>
    </location>
</feature>
<organism evidence="9 10">
    <name type="scientific">Riccia fluitans</name>
    <dbReference type="NCBI Taxonomy" id="41844"/>
    <lineage>
        <taxon>Eukaryota</taxon>
        <taxon>Viridiplantae</taxon>
        <taxon>Streptophyta</taxon>
        <taxon>Embryophyta</taxon>
        <taxon>Marchantiophyta</taxon>
        <taxon>Marchantiopsida</taxon>
        <taxon>Marchantiidae</taxon>
        <taxon>Marchantiales</taxon>
        <taxon>Ricciaceae</taxon>
        <taxon>Riccia</taxon>
    </lineage>
</organism>
<feature type="region of interest" description="Disordered" evidence="7">
    <location>
        <begin position="538"/>
        <end position="583"/>
    </location>
</feature>
<evidence type="ECO:0000256" key="1">
    <source>
        <dbReference type="ARBA" id="ARBA00004123"/>
    </source>
</evidence>
<dbReference type="PANTHER" id="PTHR14222:SF1">
    <property type="entry name" value="CONDENSIN-2 COMPLEX SUBUNIT D3"/>
    <property type="match status" value="1"/>
</dbReference>
<comment type="subcellular location">
    <subcellularLocation>
        <location evidence="1">Nucleus</location>
    </subcellularLocation>
</comment>
<dbReference type="PANTHER" id="PTHR14222">
    <property type="entry name" value="CONDENSIN"/>
    <property type="match status" value="1"/>
</dbReference>
<dbReference type="GO" id="GO:0005634">
    <property type="term" value="C:nucleus"/>
    <property type="evidence" value="ECO:0007669"/>
    <property type="project" value="UniProtKB-SubCell"/>
</dbReference>
<dbReference type="GO" id="GO:0030261">
    <property type="term" value="P:chromosome condensation"/>
    <property type="evidence" value="ECO:0007669"/>
    <property type="project" value="UniProtKB-KW"/>
</dbReference>
<keyword evidence="5" id="KW-0539">Nucleus</keyword>
<dbReference type="InterPro" id="IPR026971">
    <property type="entry name" value="CND1/NCAPD3"/>
</dbReference>
<dbReference type="Gene3D" id="1.25.10.10">
    <property type="entry name" value="Leucine-rich Repeat Variant"/>
    <property type="match status" value="1"/>
</dbReference>
<evidence type="ECO:0000256" key="4">
    <source>
        <dbReference type="ARBA" id="ARBA00023067"/>
    </source>
</evidence>
<gene>
    <name evidence="9" type="ORF">R1flu_013298</name>
</gene>
<keyword evidence="3" id="KW-0498">Mitosis</keyword>
<feature type="compositionally biased region" description="Basic residues" evidence="7">
    <location>
        <begin position="148"/>
        <end position="158"/>
    </location>
</feature>
<dbReference type="GO" id="GO:0051301">
    <property type="term" value="P:cell division"/>
    <property type="evidence" value="ECO:0007669"/>
    <property type="project" value="UniProtKB-KW"/>
</dbReference>
<keyword evidence="2" id="KW-0132">Cell division</keyword>
<evidence type="ECO:0000259" key="8">
    <source>
        <dbReference type="Pfam" id="PF12717"/>
    </source>
</evidence>
<evidence type="ECO:0000313" key="10">
    <source>
        <dbReference type="Proteomes" id="UP001605036"/>
    </source>
</evidence>
<feature type="compositionally biased region" description="Basic and acidic residues" evidence="7">
    <location>
        <begin position="420"/>
        <end position="443"/>
    </location>
</feature>
<dbReference type="InterPro" id="IPR011989">
    <property type="entry name" value="ARM-like"/>
</dbReference>
<dbReference type="InterPro" id="IPR016024">
    <property type="entry name" value="ARM-type_fold"/>
</dbReference>
<dbReference type="InterPro" id="IPR032682">
    <property type="entry name" value="Cnd1_C"/>
</dbReference>
<dbReference type="SUPFAM" id="SSF48371">
    <property type="entry name" value="ARM repeat"/>
    <property type="match status" value="1"/>
</dbReference>
<feature type="region of interest" description="Disordered" evidence="7">
    <location>
        <begin position="404"/>
        <end position="482"/>
    </location>
</feature>
<protein>
    <recommendedName>
        <fullName evidence="8">Condensin complex subunit 1 C-terminal domain-containing protein</fullName>
    </recommendedName>
</protein>
<feature type="compositionally biased region" description="Low complexity" evidence="7">
    <location>
        <begin position="825"/>
        <end position="840"/>
    </location>
</feature>
<dbReference type="EMBL" id="JBHFFA010000004">
    <property type="protein sequence ID" value="KAL2628612.1"/>
    <property type="molecule type" value="Genomic_DNA"/>
</dbReference>
<sequence length="1703" mass="185510">MEAMKHLSSLLQTAAAEFELSGGTVGENGVQGCCLSAETLADLHDFFLSSGSRASELEGLWEDLAERQVPLCSVAEILSGTMLKGGVAGIKAVEVYLSLLTTPDCPVFSLYSQMAFDALARCLRNCCKPGSSSGTAEVNPQEGDRRKAGQRKGKRVRGRSTLNEGIDDNELNQSQQSSQSQLAEKLTVQEVSSVLLQLQKSLHVLHLKERQETLKLVVELLVTVLHLASDMSDEENGRNENGGRQKKRAPLPSLQTSTSDIIFHTLDLLFDPKHGEPLKNAIIILREITPTILLTRSGATARVDIRNSALQFVTRTLLKNRESSVQQAMVALPRFICCKAPEKTDGRALAIDSVMMLLKPLDIHSLNRFADFVSKFSHSKPRHRLIAVDVALALLGGFPDALKCRTPHASPGPSTAEPSPYERGRRSYFTSERRRTSRFRDEGNAGQCSSAGNAGDGKNDAAEEERVDMDVQEEEESTSLESQWWGVTCTEVLLHRSSDKVPSIRSRALANLGQAIELLSVDVMSRRVLQTLLGFNGSAPPGPRTSNANPAVPQSRDTGDTPILGGYTPTPEPCSDQPGATPLTPGAGHRDLWSLLQRRCVDDKVAVRKSALLLMKKSITLLGKAPENEILHSMGVACSDAMISIRKSALAALSEVLRKFPGDIRVIREWLRSALPLAFDNETSLQDECLDLFEQLVVDRISLISTLKLPRGNQRNSSANGISQTARDTQHHNDDVEKLVPVGALALLTEVSDGGSIASCVKRICISLGKKKRIRPGLALALQNLIAAHSSPDGAWFFLSEVSSFTPKAVGWEFLRTHWQLLDDSSSSSQESSQGTEHSGNGSARENSKWAENRVHLLQTISNVAIELPPDAADNLATELFGRLRAFDMHPAEVGAHIKALAVLCKRKAAAPGQGDQLVEEWVKQLVKESGDILQGCITPPAPANMEQEQGDVFRTPTTQAHRDKQDGTFLDHREVGSRVELSSKVVTVIFTIGALALVCPQVKDDRVVTLLQTLITTAKRLIGRSRGCEAQRLLIKEVVTPEVYVHLWVALGKLCLADDALAKRCIPLFVQELGRTNSAAVRNNIMIIMADFCVRYTALVDGYLHELTKTLKDSCELVRRQTFVLLARLLQRDYVKWRGTLFHRFLLMLVDDSAKISELAKFVISSILKLKAPLLAYNSFVEVVFVLNDCTSQASSSAVLQVPESERALFSLRGNTEDVLEKRMQIYKLLLQQMNPEHLLAISAKLCAEILAAAADGLLDLNDGASQCVLQDALLILASKELRVINARGSAGTADLEEEEGSAAAAVAAVKGRVVTQLMKKNLVQNAVPIFIELKRLLESKNSPLLGLLMDSMRQMLKDYKNEIEEILVGDKQLQKEILYDMQKHEAAKARARVAAVMPGNNASVQGGSPGKVRTPVATSVRSTTAEQMGKSAQGRREKENIGGNVQSGSGLLRSKEKNLGHADVPPRSPMVTTMRKSGLGSLLSPRADNRTGSTPQVTWQDRTPTMNGRTHSAIRSSVSRLQTCASIQARPQHPHTSRPPDPLSPLRPSQEDTCLAGAVADVAAAATVATVLQQVAQKSVTPLRGMSLPRLRPSVATGRRNATPPNFQVSLGQQTPSQLRQSLAGGENGLETVRRRQSFSSVEDIYLRLMGDELAPQVLPTSRRAFGGGNYRCTAANDFESYVCVVKGIRPGGGRSDVTRN</sequence>
<feature type="compositionally biased region" description="Acidic residues" evidence="7">
    <location>
        <begin position="462"/>
        <end position="478"/>
    </location>
</feature>
<proteinExistence type="predicted"/>
<evidence type="ECO:0000313" key="9">
    <source>
        <dbReference type="EMBL" id="KAL2628612.1"/>
    </source>
</evidence>
<dbReference type="Pfam" id="PF12717">
    <property type="entry name" value="Cnd1"/>
    <property type="match status" value="1"/>
</dbReference>
<keyword evidence="6" id="KW-0131">Cell cycle</keyword>